<feature type="region of interest" description="Disordered" evidence="1">
    <location>
        <begin position="165"/>
        <end position="184"/>
    </location>
</feature>
<sequence length="258" mass="29089">MLAQVKRELPHIIKSSSRGGVLSSRRLRDHVLVDLLEHLEIDKACQGHKKESATTNLNHKSRMNGCLINSWTDLMESWSRRWIKAKDMISVGLGCKGRLQEPKKRSWKQGSMEKIKFQRRGSHRMIRCQSPYDTVTAGRSSENSGLQKLKTGSHRIIRCQSPYDTVTAGRSSENSGLQKLKTGSHRMIRERRLDRITCGSLPSEGHPELPAGRARVFTWRVKNALEGIAIERRGGVKTPAGVTQRSVTRCNTNARDGQ</sequence>
<feature type="compositionally biased region" description="Polar residues" evidence="1">
    <location>
        <begin position="165"/>
        <end position="177"/>
    </location>
</feature>
<organism evidence="2 3">
    <name type="scientific">Eragrostis curvula</name>
    <name type="common">weeping love grass</name>
    <dbReference type="NCBI Taxonomy" id="38414"/>
    <lineage>
        <taxon>Eukaryota</taxon>
        <taxon>Viridiplantae</taxon>
        <taxon>Streptophyta</taxon>
        <taxon>Embryophyta</taxon>
        <taxon>Tracheophyta</taxon>
        <taxon>Spermatophyta</taxon>
        <taxon>Magnoliopsida</taxon>
        <taxon>Liliopsida</taxon>
        <taxon>Poales</taxon>
        <taxon>Poaceae</taxon>
        <taxon>PACMAD clade</taxon>
        <taxon>Chloridoideae</taxon>
        <taxon>Eragrostideae</taxon>
        <taxon>Eragrostidinae</taxon>
        <taxon>Eragrostis</taxon>
    </lineage>
</organism>
<accession>A0A5J9VLW9</accession>
<dbReference type="AlphaFoldDB" id="A0A5J9VLW9"/>
<reference evidence="2 3" key="1">
    <citation type="journal article" date="2019" name="Sci. Rep.">
        <title>A high-quality genome of Eragrostis curvula grass provides insights into Poaceae evolution and supports new strategies to enhance forage quality.</title>
        <authorList>
            <person name="Carballo J."/>
            <person name="Santos B.A.C.M."/>
            <person name="Zappacosta D."/>
            <person name="Garbus I."/>
            <person name="Selva J.P."/>
            <person name="Gallo C.A."/>
            <person name="Diaz A."/>
            <person name="Albertini E."/>
            <person name="Caccamo M."/>
            <person name="Echenique V."/>
        </authorList>
    </citation>
    <scope>NUCLEOTIDE SEQUENCE [LARGE SCALE GENOMIC DNA]</scope>
    <source>
        <strain evidence="3">cv. Victoria</strain>
        <tissue evidence="2">Leaf</tissue>
    </source>
</reference>
<dbReference type="EMBL" id="RWGY01000007">
    <property type="protein sequence ID" value="TVU37412.1"/>
    <property type="molecule type" value="Genomic_DNA"/>
</dbReference>
<dbReference type="Proteomes" id="UP000324897">
    <property type="component" value="Chromosome 4"/>
</dbReference>
<dbReference type="Gramene" id="TVU37412">
    <property type="protein sequence ID" value="TVU37412"/>
    <property type="gene ID" value="EJB05_10725"/>
</dbReference>
<comment type="caution">
    <text evidence="2">The sequence shown here is derived from an EMBL/GenBank/DDBJ whole genome shotgun (WGS) entry which is preliminary data.</text>
</comment>
<keyword evidence="3" id="KW-1185">Reference proteome</keyword>
<feature type="non-terminal residue" evidence="2">
    <location>
        <position position="1"/>
    </location>
</feature>
<proteinExistence type="predicted"/>
<name>A0A5J9VLW9_9POAL</name>
<evidence type="ECO:0000313" key="2">
    <source>
        <dbReference type="EMBL" id="TVU37412.1"/>
    </source>
</evidence>
<protein>
    <submittedName>
        <fullName evidence="2">Uncharacterized protein</fullName>
    </submittedName>
</protein>
<gene>
    <name evidence="2" type="ORF">EJB05_10725</name>
</gene>
<evidence type="ECO:0000313" key="3">
    <source>
        <dbReference type="Proteomes" id="UP000324897"/>
    </source>
</evidence>
<evidence type="ECO:0000256" key="1">
    <source>
        <dbReference type="SAM" id="MobiDB-lite"/>
    </source>
</evidence>